<dbReference type="AlphaFoldDB" id="A0A9W7YC44"/>
<feature type="region of interest" description="Disordered" evidence="1">
    <location>
        <begin position="253"/>
        <end position="301"/>
    </location>
</feature>
<evidence type="ECO:0000256" key="1">
    <source>
        <dbReference type="SAM" id="MobiDB-lite"/>
    </source>
</evidence>
<evidence type="ECO:0000313" key="3">
    <source>
        <dbReference type="Proteomes" id="UP001143981"/>
    </source>
</evidence>
<feature type="compositionally biased region" description="Pro residues" evidence="1">
    <location>
        <begin position="224"/>
        <end position="234"/>
    </location>
</feature>
<evidence type="ECO:0000313" key="2">
    <source>
        <dbReference type="EMBL" id="KAJ1736045.1"/>
    </source>
</evidence>
<feature type="compositionally biased region" description="Acidic residues" evidence="1">
    <location>
        <begin position="97"/>
        <end position="107"/>
    </location>
</feature>
<dbReference type="PANTHER" id="PTHR28594:SF1">
    <property type="entry name" value="ATR-INTERACTING PROTEIN"/>
    <property type="match status" value="1"/>
</dbReference>
<feature type="compositionally biased region" description="Polar residues" evidence="1">
    <location>
        <begin position="281"/>
        <end position="299"/>
    </location>
</feature>
<feature type="region of interest" description="Disordered" evidence="1">
    <location>
        <begin position="157"/>
        <end position="241"/>
    </location>
</feature>
<accession>A0A9W7YC44</accession>
<feature type="compositionally biased region" description="Pro residues" evidence="1">
    <location>
        <begin position="265"/>
        <end position="276"/>
    </location>
</feature>
<dbReference type="PANTHER" id="PTHR28594">
    <property type="entry name" value="ATR-INTERACTING PROTEIN"/>
    <property type="match status" value="1"/>
</dbReference>
<dbReference type="OrthoDB" id="5560192at2759"/>
<organism evidence="2 3">
    <name type="scientific">Coemansia biformis</name>
    <dbReference type="NCBI Taxonomy" id="1286918"/>
    <lineage>
        <taxon>Eukaryota</taxon>
        <taxon>Fungi</taxon>
        <taxon>Fungi incertae sedis</taxon>
        <taxon>Zoopagomycota</taxon>
        <taxon>Kickxellomycotina</taxon>
        <taxon>Kickxellomycetes</taxon>
        <taxon>Kickxellales</taxon>
        <taxon>Kickxellaceae</taxon>
        <taxon>Coemansia</taxon>
    </lineage>
</organism>
<feature type="region of interest" description="Disordered" evidence="1">
    <location>
        <begin position="316"/>
        <end position="347"/>
    </location>
</feature>
<dbReference type="GO" id="GO:0000077">
    <property type="term" value="P:DNA damage checkpoint signaling"/>
    <property type="evidence" value="ECO:0007669"/>
    <property type="project" value="InterPro"/>
</dbReference>
<feature type="compositionally biased region" description="Polar residues" evidence="1">
    <location>
        <begin position="71"/>
        <end position="92"/>
    </location>
</feature>
<dbReference type="EMBL" id="JANBOI010000004">
    <property type="protein sequence ID" value="KAJ1736045.1"/>
    <property type="molecule type" value="Genomic_DNA"/>
</dbReference>
<sequence length="902" mass="96039">MGGGAAEPANAHEHTPLSVPFRDSAFTSFVNEADARGRDSPRTAGPPPSSHGQHAGAVPQGGELGLAAKNGTPQHQTAKPTPQADTGNSMGTNGDDGGGDDWDELDDLELDSQTMRQLVETEEQFYATQQFMASADLPLTQELTDTPGGRPARIAARATSAGGVHVPRSAQTVPSPAAQSVPVTPASAPLAYISDSDSSTRYSGNGPAATRGPRTTVPAGGSSDPPPHWPPPGQQQPGTARRKANLFPRLAAHMPPRLGDGALGPRPPPLGHPPSAAPGGRTNSFQQHATARRMQSPTRSMDVRFDVATSVLVSPARAHATHQHPAQHSVWRQQQQQQQQQSSDSNSVLEELKRLREENIRMRADQDLLRAQLYTKEGEVKIVRENLTRTEIENTHLQERLANQIASSAASQAQVETGLKAEIERLRTELLFQQHEAKTVATPSTKTPVRRPSARSVSTAGTPASFRGARSGSNGYPSIEDFNSTPVAPSSVPESTPSRASKSQTRLKLPHDQAAAGSPDKRARQADETAAQLLKILAGIAKRPSAEFGQLMLLAVQLSETARDDRPCAIEAFHAQACAALGRASEAGRFELLEAVLRLLLQTIDSLPEIRDRWLLDEAGSTAGGPRRALRVVDVVCATLRTSVAAAAGLRRASTGSAACGRAIAAHVELLLRVAAQQPAAALDRDVWGEFSPCELAAHFTAGLHLRGLSAVLELLAALIQSSPATWSRLRGDPAQFERLLLSVLKRLRLAFVADEARILDSQRKLLVLVAAAILTHEEDSRMLINAMPQFAVALVRWFLDEHAALVGPRADGAAEGRRAGVFCELLKCLNVVLSEVADVAVLLGGDSSPLFFAFVAATTRMTFGEGPFVGQPDARELAADLLAFVVTEEQALAIQGLADFS</sequence>
<name>A0A9W7YC44_9FUNG</name>
<gene>
    <name evidence="2" type="ORF">LPJ61_000188</name>
</gene>
<feature type="region of interest" description="Disordered" evidence="1">
    <location>
        <begin position="1"/>
        <end position="107"/>
    </location>
</feature>
<feature type="compositionally biased region" description="Polar residues" evidence="1">
    <location>
        <begin position="471"/>
        <end position="506"/>
    </location>
</feature>
<dbReference type="InterPro" id="IPR033349">
    <property type="entry name" value="ATRIP"/>
</dbReference>
<reference evidence="2" key="1">
    <citation type="submission" date="2022-07" db="EMBL/GenBank/DDBJ databases">
        <title>Phylogenomic reconstructions and comparative analyses of Kickxellomycotina fungi.</title>
        <authorList>
            <person name="Reynolds N.K."/>
            <person name="Stajich J.E."/>
            <person name="Barry K."/>
            <person name="Grigoriev I.V."/>
            <person name="Crous P."/>
            <person name="Smith M.E."/>
        </authorList>
    </citation>
    <scope>NUCLEOTIDE SEQUENCE</scope>
    <source>
        <strain evidence="2">BCRC 34381</strain>
    </source>
</reference>
<feature type="region of interest" description="Disordered" evidence="1">
    <location>
        <begin position="437"/>
        <end position="526"/>
    </location>
</feature>
<protein>
    <submittedName>
        <fullName evidence="2">Uncharacterized protein</fullName>
    </submittedName>
</protein>
<dbReference type="Proteomes" id="UP001143981">
    <property type="component" value="Unassembled WGS sequence"/>
</dbReference>
<comment type="caution">
    <text evidence="2">The sequence shown here is derived from an EMBL/GenBank/DDBJ whole genome shotgun (WGS) entry which is preliminary data.</text>
</comment>
<feature type="compositionally biased region" description="Low complexity" evidence="1">
    <location>
        <begin position="255"/>
        <end position="264"/>
    </location>
</feature>
<proteinExistence type="predicted"/>
<feature type="compositionally biased region" description="Polar residues" evidence="1">
    <location>
        <begin position="169"/>
        <end position="182"/>
    </location>
</feature>
<keyword evidence="3" id="KW-1185">Reference proteome</keyword>